<dbReference type="InterPro" id="IPR013096">
    <property type="entry name" value="Cupin_2"/>
</dbReference>
<dbReference type="InterPro" id="IPR050807">
    <property type="entry name" value="TransReg_Diox_bact_type"/>
</dbReference>
<dbReference type="PROSITE" id="PS50943">
    <property type="entry name" value="HTH_CROC1"/>
    <property type="match status" value="1"/>
</dbReference>
<evidence type="ECO:0000313" key="4">
    <source>
        <dbReference type="Proteomes" id="UP000033633"/>
    </source>
</evidence>
<dbReference type="SUPFAM" id="SSF47413">
    <property type="entry name" value="lambda repressor-like DNA-binding domains"/>
    <property type="match status" value="1"/>
</dbReference>
<evidence type="ECO:0000313" key="3">
    <source>
        <dbReference type="EMBL" id="KKC99427.1"/>
    </source>
</evidence>
<dbReference type="CDD" id="cd02209">
    <property type="entry name" value="cupin_XRE_C"/>
    <property type="match status" value="1"/>
</dbReference>
<comment type="caution">
    <text evidence="3">The sequence shown here is derived from an EMBL/GenBank/DDBJ whole genome shotgun (WGS) entry which is preliminary data.</text>
</comment>
<dbReference type="InterPro" id="IPR011051">
    <property type="entry name" value="RmlC_Cupin_sf"/>
</dbReference>
<dbReference type="PATRIC" id="fig|265726.11.peg.892"/>
<dbReference type="Gene3D" id="2.60.120.10">
    <property type="entry name" value="Jelly Rolls"/>
    <property type="match status" value="1"/>
</dbReference>
<dbReference type="GO" id="GO:0005829">
    <property type="term" value="C:cytosol"/>
    <property type="evidence" value="ECO:0007669"/>
    <property type="project" value="TreeGrafter"/>
</dbReference>
<keyword evidence="4" id="KW-1185">Reference proteome</keyword>
<organism evidence="3 4">
    <name type="scientific">Photobacterium halotolerans</name>
    <dbReference type="NCBI Taxonomy" id="265726"/>
    <lineage>
        <taxon>Bacteria</taxon>
        <taxon>Pseudomonadati</taxon>
        <taxon>Pseudomonadota</taxon>
        <taxon>Gammaproteobacteria</taxon>
        <taxon>Vibrionales</taxon>
        <taxon>Vibrionaceae</taxon>
        <taxon>Photobacterium</taxon>
    </lineage>
</organism>
<feature type="domain" description="HTH cro/C1-type" evidence="2">
    <location>
        <begin position="34"/>
        <end position="88"/>
    </location>
</feature>
<protein>
    <submittedName>
        <fullName evidence="3">Transcriptional regulator</fullName>
    </submittedName>
</protein>
<evidence type="ECO:0000256" key="1">
    <source>
        <dbReference type="ARBA" id="ARBA00023125"/>
    </source>
</evidence>
<proteinExistence type="predicted"/>
<dbReference type="RefSeq" id="WP_052730021.1">
    <property type="nucleotide sequence ID" value="NZ_JWYV01000011.1"/>
</dbReference>
<evidence type="ECO:0000259" key="2">
    <source>
        <dbReference type="PROSITE" id="PS50943"/>
    </source>
</evidence>
<dbReference type="Proteomes" id="UP000033633">
    <property type="component" value="Unassembled WGS sequence"/>
</dbReference>
<dbReference type="SMART" id="SM00530">
    <property type="entry name" value="HTH_XRE"/>
    <property type="match status" value="1"/>
</dbReference>
<reference evidence="3 4" key="1">
    <citation type="submission" date="2014-12" db="EMBL/GenBank/DDBJ databases">
        <title>Mercury Reductase activity and rhizosphere competence traits in the genome of root associated Photobacterium halotolerans MELD1.</title>
        <authorList>
            <person name="Mathew D.C."/>
            <person name="Huang C.-C."/>
        </authorList>
    </citation>
    <scope>NUCLEOTIDE SEQUENCE [LARGE SCALE GENOMIC DNA]</scope>
    <source>
        <strain evidence="3 4">MELD1</strain>
    </source>
</reference>
<accession>A0A0F5VBG0</accession>
<dbReference type="AlphaFoldDB" id="A0A0F5VBG0"/>
<dbReference type="Gene3D" id="1.10.260.40">
    <property type="entry name" value="lambda repressor-like DNA-binding domains"/>
    <property type="match status" value="1"/>
</dbReference>
<dbReference type="PANTHER" id="PTHR46797:SF20">
    <property type="entry name" value="BLR4304 PROTEIN"/>
    <property type="match status" value="1"/>
</dbReference>
<dbReference type="EMBL" id="JWYV01000011">
    <property type="protein sequence ID" value="KKC99427.1"/>
    <property type="molecule type" value="Genomic_DNA"/>
</dbReference>
<gene>
    <name evidence="3" type="ORF">KY46_13325</name>
</gene>
<dbReference type="GO" id="GO:0003677">
    <property type="term" value="F:DNA binding"/>
    <property type="evidence" value="ECO:0007669"/>
    <property type="project" value="UniProtKB-KW"/>
</dbReference>
<dbReference type="CDD" id="cd00093">
    <property type="entry name" value="HTH_XRE"/>
    <property type="match status" value="1"/>
</dbReference>
<dbReference type="OrthoDB" id="9805356at2"/>
<dbReference type="STRING" id="265726.KY46_13325"/>
<dbReference type="SUPFAM" id="SSF51182">
    <property type="entry name" value="RmlC-like cupins"/>
    <property type="match status" value="1"/>
</dbReference>
<dbReference type="InterPro" id="IPR001387">
    <property type="entry name" value="Cro/C1-type_HTH"/>
</dbReference>
<dbReference type="GO" id="GO:0003700">
    <property type="term" value="F:DNA-binding transcription factor activity"/>
    <property type="evidence" value="ECO:0007669"/>
    <property type="project" value="TreeGrafter"/>
</dbReference>
<dbReference type="InterPro" id="IPR010982">
    <property type="entry name" value="Lambda_DNA-bd_dom_sf"/>
</dbReference>
<dbReference type="Pfam" id="PF07883">
    <property type="entry name" value="Cupin_2"/>
    <property type="match status" value="1"/>
</dbReference>
<sequence length="209" mass="23838">MSSDEQQVDPYPSLTVARERESENIEPLQLGKRLKEIRIAHGLTLEEASKRTGLARSTLSKIENEQISPTFQAMQKLATGLQIDIPQLFAPPKQLVATGRRDITRQGEGKPHPTTTYEHELLATQLRNKKMMPFKSRVRARHFDDYSDWIRHDGEEFLLVLSGKITFFSEFYEPVRLSEGDSVYYDATMGHMLVSVSDEDALILWVTAS</sequence>
<dbReference type="InterPro" id="IPR014710">
    <property type="entry name" value="RmlC-like_jellyroll"/>
</dbReference>
<keyword evidence="1" id="KW-0238">DNA-binding</keyword>
<name>A0A0F5VBG0_9GAMM</name>
<dbReference type="Pfam" id="PF01381">
    <property type="entry name" value="HTH_3"/>
    <property type="match status" value="1"/>
</dbReference>
<dbReference type="PANTHER" id="PTHR46797">
    <property type="entry name" value="HTH-TYPE TRANSCRIPTIONAL REGULATOR"/>
    <property type="match status" value="1"/>
</dbReference>